<dbReference type="EMBL" id="JBANRG010000024">
    <property type="protein sequence ID" value="KAK7454585.1"/>
    <property type="molecule type" value="Genomic_DNA"/>
</dbReference>
<gene>
    <name evidence="1" type="ORF">VKT23_011337</name>
</gene>
<keyword evidence="2" id="KW-1185">Reference proteome</keyword>
<accession>A0ABR1JEU3</accession>
<evidence type="ECO:0000313" key="2">
    <source>
        <dbReference type="Proteomes" id="UP001498398"/>
    </source>
</evidence>
<proteinExistence type="predicted"/>
<name>A0ABR1JEU3_9AGAR</name>
<reference evidence="1 2" key="1">
    <citation type="submission" date="2024-01" db="EMBL/GenBank/DDBJ databases">
        <title>A draft genome for the cacao thread blight pathogen Marasmiellus scandens.</title>
        <authorList>
            <person name="Baruah I.K."/>
            <person name="Leung J."/>
            <person name="Bukari Y."/>
            <person name="Amoako-Attah I."/>
            <person name="Meinhardt L.W."/>
            <person name="Bailey B.A."/>
            <person name="Cohen S.P."/>
        </authorList>
    </citation>
    <scope>NUCLEOTIDE SEQUENCE [LARGE SCALE GENOMIC DNA]</scope>
    <source>
        <strain evidence="1 2">GH-19</strain>
    </source>
</reference>
<dbReference type="Proteomes" id="UP001498398">
    <property type="component" value="Unassembled WGS sequence"/>
</dbReference>
<organism evidence="1 2">
    <name type="scientific">Marasmiellus scandens</name>
    <dbReference type="NCBI Taxonomy" id="2682957"/>
    <lineage>
        <taxon>Eukaryota</taxon>
        <taxon>Fungi</taxon>
        <taxon>Dikarya</taxon>
        <taxon>Basidiomycota</taxon>
        <taxon>Agaricomycotina</taxon>
        <taxon>Agaricomycetes</taxon>
        <taxon>Agaricomycetidae</taxon>
        <taxon>Agaricales</taxon>
        <taxon>Marasmiineae</taxon>
        <taxon>Omphalotaceae</taxon>
        <taxon>Marasmiellus</taxon>
    </lineage>
</organism>
<comment type="caution">
    <text evidence="1">The sequence shown here is derived from an EMBL/GenBank/DDBJ whole genome shotgun (WGS) entry which is preliminary data.</text>
</comment>
<protein>
    <submittedName>
        <fullName evidence="1">Uncharacterized protein</fullName>
    </submittedName>
</protein>
<sequence length="256" mass="29262">MLRSNICARIDADDGDEVDEHVRRRRRTEQLLNLLDQCDEPAQFQPQPCVPPTNHIPPQEPTPRLNSRIPEVKLAAEFIEVLKGASLEASGMEMEDITRLHNPKPVENKLDPHVVKCLETYIGCYHSSPESVYNNFHETMLQAYPNDLFLSLHEVKQQLHRLSGVIPLQYHICREICIACTRPYAELNACPTCSLSHYHPGTRKPRQTFTTILIGPVIQALYASHGTAEKMRHCENQIEVFIVNVKRNNGQLEIEK</sequence>
<evidence type="ECO:0000313" key="1">
    <source>
        <dbReference type="EMBL" id="KAK7454585.1"/>
    </source>
</evidence>